<dbReference type="AlphaFoldDB" id="A0A430FT18"/>
<dbReference type="GO" id="GO:0006629">
    <property type="term" value="P:lipid metabolic process"/>
    <property type="evidence" value="ECO:0007669"/>
    <property type="project" value="UniProtKB-KW"/>
</dbReference>
<feature type="domain" description="Choloylglycine hydrolase/NAAA C-terminal" evidence="10">
    <location>
        <begin position="2"/>
        <end position="308"/>
    </location>
</feature>
<sequence length="315" mass="35391">MCTGVSFVDPEGNLYFGRNLDWTVDYGEKVTYTPANYEFKTRFGAPDQKRAILGMGITCEGLPLYFDCVNEDGLACGGLNFPGYAQYEEGPVDGKTNVAAYEFPLWITRNFTTVAEVKEALKDVAIVAVQIAPQFPVSMLHWFITDNKQSIVVEYMADGMHVYDNPVDVMTNQPTFAYHLENLRNYMNVKPEFPATVKWDKMELTPWGSGTSMFGIPGDYSSPSRFVRAAYANAHYPAQEGEAANVNRLFKTLQNSAFILGGAEVSTGHYEYTIYSSCYSTRTKTYYYTTYENSAVRSHSVDEFDQNSDQIQQAA</sequence>
<dbReference type="Proteomes" id="UP000287609">
    <property type="component" value="Unassembled WGS sequence"/>
</dbReference>
<evidence type="ECO:0000256" key="1">
    <source>
        <dbReference type="ARBA" id="ARBA00004860"/>
    </source>
</evidence>
<keyword evidence="3 11" id="KW-0378">Hydrolase</keyword>
<dbReference type="Pfam" id="PF02275">
    <property type="entry name" value="CBAH"/>
    <property type="match status" value="1"/>
</dbReference>
<dbReference type="InterPro" id="IPR029132">
    <property type="entry name" value="CBAH/NAAA_C"/>
</dbReference>
<protein>
    <recommendedName>
        <fullName evidence="5">choloylglycine hydrolase</fullName>
        <ecNumber evidence="5">3.5.1.24</ecNumber>
    </recommendedName>
    <alternativeName>
        <fullName evidence="6">Bile salt hydrolase</fullName>
    </alternativeName>
    <alternativeName>
        <fullName evidence="7">Choloylglycine hydrolase</fullName>
    </alternativeName>
</protein>
<dbReference type="OrthoDB" id="1265391at2"/>
<comment type="pathway">
    <text evidence="1">Lipid metabolism; bile acid biosynthesis.</text>
</comment>
<evidence type="ECO:0000256" key="8">
    <source>
        <dbReference type="ARBA" id="ARBA00047285"/>
    </source>
</evidence>
<dbReference type="NCBIfam" id="NF038245">
    <property type="entry name" value="bile_salt_hydro"/>
    <property type="match status" value="1"/>
</dbReference>
<dbReference type="RefSeq" id="WP_125963169.1">
    <property type="nucleotide sequence ID" value="NZ_QXGM01000001.1"/>
</dbReference>
<dbReference type="PANTHER" id="PTHR35527:SF2">
    <property type="entry name" value="HYDROLASE"/>
    <property type="match status" value="1"/>
</dbReference>
<comment type="catalytic activity">
    <reaction evidence="9">
        <text>taurodeoxycholate + H2O = deoxycholate + taurine</text>
        <dbReference type="Rhea" id="RHEA:47556"/>
        <dbReference type="ChEBI" id="CHEBI:15377"/>
        <dbReference type="ChEBI" id="CHEBI:23614"/>
        <dbReference type="ChEBI" id="CHEBI:36261"/>
        <dbReference type="ChEBI" id="CHEBI:507393"/>
    </reaction>
    <physiologicalReaction direction="left-to-right" evidence="9">
        <dbReference type="Rhea" id="RHEA:47557"/>
    </physiologicalReaction>
</comment>
<reference evidence="11 12" key="1">
    <citation type="submission" date="2018-09" db="EMBL/GenBank/DDBJ databases">
        <title>Characterization of the phylogenetic diversity of five novel species belonging to the genus Bifidobacterium.</title>
        <authorList>
            <person name="Lugli G.A."/>
            <person name="Duranti S."/>
            <person name="Milani C."/>
        </authorList>
    </citation>
    <scope>NUCLEOTIDE SEQUENCE [LARGE SCALE GENOMIC DNA]</scope>
    <source>
        <strain evidence="11 12">2036B</strain>
    </source>
</reference>
<evidence type="ECO:0000256" key="5">
    <source>
        <dbReference type="ARBA" id="ARBA00044769"/>
    </source>
</evidence>
<evidence type="ECO:0000313" key="11">
    <source>
        <dbReference type="EMBL" id="RSX56010.1"/>
    </source>
</evidence>
<organism evidence="11 12">
    <name type="scientific">Bifidobacterium dolichotidis</name>
    <dbReference type="NCBI Taxonomy" id="2306976"/>
    <lineage>
        <taxon>Bacteria</taxon>
        <taxon>Bacillati</taxon>
        <taxon>Actinomycetota</taxon>
        <taxon>Actinomycetes</taxon>
        <taxon>Bifidobacteriales</taxon>
        <taxon>Bifidobacteriaceae</taxon>
        <taxon>Bifidobacterium</taxon>
    </lineage>
</organism>
<accession>A0A430FT18</accession>
<gene>
    <name evidence="11" type="ORF">D2E26_0573</name>
</gene>
<dbReference type="EMBL" id="QXGM01000001">
    <property type="protein sequence ID" value="RSX56010.1"/>
    <property type="molecule type" value="Genomic_DNA"/>
</dbReference>
<evidence type="ECO:0000256" key="2">
    <source>
        <dbReference type="ARBA" id="ARBA00006625"/>
    </source>
</evidence>
<evidence type="ECO:0000256" key="7">
    <source>
        <dbReference type="ARBA" id="ARBA00044806"/>
    </source>
</evidence>
<comment type="similarity">
    <text evidence="2">Belongs to the peptidase C59 family.</text>
</comment>
<dbReference type="EC" id="3.5.1.24" evidence="5"/>
<keyword evidence="4" id="KW-0443">Lipid metabolism</keyword>
<evidence type="ECO:0000256" key="4">
    <source>
        <dbReference type="ARBA" id="ARBA00023098"/>
    </source>
</evidence>
<dbReference type="Gene3D" id="3.60.60.10">
    <property type="entry name" value="Penicillin V Acylase, Chain A"/>
    <property type="match status" value="1"/>
</dbReference>
<evidence type="ECO:0000256" key="3">
    <source>
        <dbReference type="ARBA" id="ARBA00022801"/>
    </source>
</evidence>
<comment type="catalytic activity">
    <reaction evidence="8">
        <text>cholate + taurine = taurocholate + H2O</text>
        <dbReference type="Rhea" id="RHEA:47108"/>
        <dbReference type="ChEBI" id="CHEBI:15377"/>
        <dbReference type="ChEBI" id="CHEBI:29747"/>
        <dbReference type="ChEBI" id="CHEBI:36257"/>
        <dbReference type="ChEBI" id="CHEBI:507393"/>
    </reaction>
    <physiologicalReaction direction="right-to-left" evidence="8">
        <dbReference type="Rhea" id="RHEA:47110"/>
    </physiologicalReaction>
</comment>
<keyword evidence="12" id="KW-1185">Reference proteome</keyword>
<comment type="caution">
    <text evidence="11">The sequence shown here is derived from an EMBL/GenBank/DDBJ whole genome shotgun (WGS) entry which is preliminary data.</text>
</comment>
<evidence type="ECO:0000256" key="9">
    <source>
        <dbReference type="ARBA" id="ARBA00048897"/>
    </source>
</evidence>
<evidence type="ECO:0000256" key="6">
    <source>
        <dbReference type="ARBA" id="ARBA00044804"/>
    </source>
</evidence>
<name>A0A430FT18_9BIFI</name>
<dbReference type="InterPro" id="IPR052193">
    <property type="entry name" value="Peptidase_C59"/>
</dbReference>
<proteinExistence type="inferred from homology"/>
<evidence type="ECO:0000313" key="12">
    <source>
        <dbReference type="Proteomes" id="UP000287609"/>
    </source>
</evidence>
<dbReference type="InterPro" id="IPR029055">
    <property type="entry name" value="Ntn_hydrolases_N"/>
</dbReference>
<dbReference type="InterPro" id="IPR047711">
    <property type="entry name" value="CBAH"/>
</dbReference>
<dbReference type="SUPFAM" id="SSF56235">
    <property type="entry name" value="N-terminal nucleophile aminohydrolases (Ntn hydrolases)"/>
    <property type="match status" value="1"/>
</dbReference>
<dbReference type="GO" id="GO:0045302">
    <property type="term" value="F:choloylglycine hydrolase activity"/>
    <property type="evidence" value="ECO:0007669"/>
    <property type="project" value="UniProtKB-EC"/>
</dbReference>
<evidence type="ECO:0000259" key="10">
    <source>
        <dbReference type="Pfam" id="PF02275"/>
    </source>
</evidence>
<dbReference type="PANTHER" id="PTHR35527">
    <property type="entry name" value="CHOLOYLGLYCINE HYDROLASE"/>
    <property type="match status" value="1"/>
</dbReference>
<dbReference type="CDD" id="cd00542">
    <property type="entry name" value="Ntn_PVA"/>
    <property type="match status" value="1"/>
</dbReference>